<dbReference type="GO" id="GO:0005737">
    <property type="term" value="C:cytoplasm"/>
    <property type="evidence" value="ECO:0007669"/>
    <property type="project" value="UniProtKB-SubCell"/>
</dbReference>
<dbReference type="GO" id="GO:0006281">
    <property type="term" value="P:DNA repair"/>
    <property type="evidence" value="ECO:0007669"/>
    <property type="project" value="UniProtKB-KW"/>
</dbReference>
<dbReference type="PANTHER" id="PTHR32294">
    <property type="entry name" value="DNA POLYMERASE III SUBUNIT ALPHA"/>
    <property type="match status" value="1"/>
</dbReference>
<evidence type="ECO:0000259" key="14">
    <source>
        <dbReference type="SMART" id="SM00481"/>
    </source>
</evidence>
<evidence type="ECO:0000256" key="10">
    <source>
        <dbReference type="ARBA" id="ARBA00022763"/>
    </source>
</evidence>
<evidence type="ECO:0000256" key="11">
    <source>
        <dbReference type="ARBA" id="ARBA00022932"/>
    </source>
</evidence>
<organism evidence="15">
    <name type="scientific">marine metagenome</name>
    <dbReference type="NCBI Taxonomy" id="408172"/>
    <lineage>
        <taxon>unclassified sequences</taxon>
        <taxon>metagenomes</taxon>
        <taxon>ecological metagenomes</taxon>
    </lineage>
</organism>
<dbReference type="InterPro" id="IPR003141">
    <property type="entry name" value="Pol/His_phosphatase_N"/>
</dbReference>
<sequence length="1075" mass="120524">MAEKFPSETRCAATASPGTGALPVNAPVSYAELHCISNFTFLRGASFPEELVERADELGYQAIAITDECSLSGVVRAHMAAKERSIRLIIGSEFVLAEGCRLVLLAPNRKGYGELSHLISCARMGSKKGTYSIDRQMMEHNLPNDCLVLWIPELQQAPELIACQAVWLNRQFLGRLWIGAELLLRGDDRSKLQCLQKLGTQYDIPLCATGGVYMHNVSRRILQDTLTAIRLIKPINELGFDAESNSQRHLRSREQLAKLFSAKLLAATVEISRLCRFSLDELRYEYPRELVPAGHTPHGWLRELIELGIRRRWPKGATPKVRNIIEHELALIRELGYEHYFLTVHDLVVFARSQHILCQGRGSAANSAVCYCLGITEVDPARVEVLFERFISKERNEPPDIDVDFENTRREEVIQYIYNKYGRSRAAIAATVVTYRPRSAIRDVGKALGLNEEKLDHLAKSIYWWGENLREQLSDANVDYSDPDIKKLVFLAQSLTGFPRHLSQHVGGFVISQGPLTHLVPIENASMRNRTVIQWEKDDLESLGLLKIDVLALGMLTAVQKCLDLISSYSAEQLTIQKIPAEDPKVYDMMGKADTVGVFQIESRAQMSMLPRLRPRNYYDLVIQIAIVRPGPIQGDMVHPYLNRRRGKEAVTYPSDAIKEALERTLGVPIFQEQVMQLAMVAAGFSGGEADQLRRAMAAWKRKGGLEPYHDKLVQGMLERGYEQKFAEQLFQQIKGFGDYGFPESHSASFALIAYVSSWLKCYHPAAFCCALLNSQPMGFYAPAQLIQDAERHGVKVLPIELNSSFYDCTLEFPEGYRKPDKHSRLTLEPEVRIGFCLAKGLSEPGANAIIEARQFGVFINIQDLVFRSGINKKDLESLAATDALKGLSGDRHRAFWQASGVEKDGQRRDIQSFSFFADTEFADNDFGVDVLLPVASEGQNIVSDYISTGFTLRRHPLAFFRDHLNNYQVSTASQLALIDNEANVKVTGLVTCRQRPTTAAGVIFLTLEDESGFINVVVWPNLGEKLRPIVRQATLLGVAGHVQKSDGVIHLIARELVDLSHWLGSMELSSRDFT</sequence>
<dbReference type="Pfam" id="PF14579">
    <property type="entry name" value="HHH_6"/>
    <property type="match status" value="1"/>
</dbReference>
<dbReference type="EMBL" id="UINC01001637">
    <property type="protein sequence ID" value="SUZ85469.1"/>
    <property type="molecule type" value="Genomic_DNA"/>
</dbReference>
<reference evidence="15" key="1">
    <citation type="submission" date="2018-05" db="EMBL/GenBank/DDBJ databases">
        <authorList>
            <person name="Lanie J.A."/>
            <person name="Ng W.-L."/>
            <person name="Kazmierczak K.M."/>
            <person name="Andrzejewski T.M."/>
            <person name="Davidsen T.M."/>
            <person name="Wayne K.J."/>
            <person name="Tettelin H."/>
            <person name="Glass J.I."/>
            <person name="Rusch D."/>
            <person name="Podicherti R."/>
            <person name="Tsui H.-C.T."/>
            <person name="Winkler M.E."/>
        </authorList>
    </citation>
    <scope>NUCLEOTIDE SEQUENCE</scope>
</reference>
<keyword evidence="7" id="KW-0808">Transferase</keyword>
<dbReference type="GO" id="GO:0003676">
    <property type="term" value="F:nucleic acid binding"/>
    <property type="evidence" value="ECO:0007669"/>
    <property type="project" value="InterPro"/>
</dbReference>
<evidence type="ECO:0000256" key="12">
    <source>
        <dbReference type="ARBA" id="ARBA00023204"/>
    </source>
</evidence>
<evidence type="ECO:0000256" key="1">
    <source>
        <dbReference type="ARBA" id="ARBA00004496"/>
    </source>
</evidence>
<dbReference type="InterPro" id="IPR011708">
    <property type="entry name" value="DNA_pol3_alpha_NTPase_dom"/>
</dbReference>
<dbReference type="Gene3D" id="1.10.150.870">
    <property type="match status" value="1"/>
</dbReference>
<dbReference type="InterPro" id="IPR029460">
    <property type="entry name" value="DNAPol_HHH"/>
</dbReference>
<dbReference type="InterPro" id="IPR023073">
    <property type="entry name" value="DnaE2"/>
</dbReference>
<dbReference type="Gene3D" id="1.10.10.1600">
    <property type="entry name" value="Bacterial DNA polymerase III alpha subunit, thumb domain"/>
    <property type="match status" value="1"/>
</dbReference>
<keyword evidence="9" id="KW-0235">DNA replication</keyword>
<evidence type="ECO:0000256" key="7">
    <source>
        <dbReference type="ARBA" id="ARBA00022679"/>
    </source>
</evidence>
<keyword evidence="6" id="KW-0963">Cytoplasm</keyword>
<protein>
    <recommendedName>
        <fullName evidence="5">DNA polymerase III subunit alpha</fullName>
        <ecNumber evidence="3">2.7.7.7</ecNumber>
    </recommendedName>
    <alternativeName>
        <fullName evidence="4">Error-prone DNA polymerase</fullName>
    </alternativeName>
</protein>
<keyword evidence="8" id="KW-0548">Nucleotidyltransferase</keyword>
<dbReference type="GO" id="GO:0008408">
    <property type="term" value="F:3'-5' exonuclease activity"/>
    <property type="evidence" value="ECO:0007669"/>
    <property type="project" value="InterPro"/>
</dbReference>
<gene>
    <name evidence="15" type="ORF">METZ01_LOCUS38323</name>
</gene>
<dbReference type="CDD" id="cd04485">
    <property type="entry name" value="DnaE_OBF"/>
    <property type="match status" value="1"/>
</dbReference>
<evidence type="ECO:0000256" key="3">
    <source>
        <dbReference type="ARBA" id="ARBA00012417"/>
    </source>
</evidence>
<evidence type="ECO:0000256" key="2">
    <source>
        <dbReference type="ARBA" id="ARBA00007391"/>
    </source>
</evidence>
<dbReference type="InterPro" id="IPR004013">
    <property type="entry name" value="PHP_dom"/>
</dbReference>
<evidence type="ECO:0000256" key="6">
    <source>
        <dbReference type="ARBA" id="ARBA00022490"/>
    </source>
</evidence>
<dbReference type="GO" id="GO:0003887">
    <property type="term" value="F:DNA-directed DNA polymerase activity"/>
    <property type="evidence" value="ECO:0007669"/>
    <property type="project" value="UniProtKB-KW"/>
</dbReference>
<dbReference type="CDD" id="cd07434">
    <property type="entry name" value="PHP_PolIIIA_DnaE2"/>
    <property type="match status" value="1"/>
</dbReference>
<feature type="domain" description="Polymerase/histidinol phosphatase N-terminal" evidence="14">
    <location>
        <begin position="31"/>
        <end position="98"/>
    </location>
</feature>
<dbReference type="NCBIfam" id="TIGR00594">
    <property type="entry name" value="polc"/>
    <property type="match status" value="1"/>
</dbReference>
<keyword evidence="12" id="KW-0234">DNA repair</keyword>
<dbReference type="Pfam" id="PF07733">
    <property type="entry name" value="DNA_pol3_alpha"/>
    <property type="match status" value="1"/>
</dbReference>
<dbReference type="Pfam" id="PF17657">
    <property type="entry name" value="DNA_pol3_finger"/>
    <property type="match status" value="1"/>
</dbReference>
<dbReference type="Pfam" id="PF02811">
    <property type="entry name" value="PHP"/>
    <property type="match status" value="1"/>
</dbReference>
<dbReference type="Pfam" id="PF01336">
    <property type="entry name" value="tRNA_anti-codon"/>
    <property type="match status" value="1"/>
</dbReference>
<evidence type="ECO:0000313" key="15">
    <source>
        <dbReference type="EMBL" id="SUZ85469.1"/>
    </source>
</evidence>
<dbReference type="InterPro" id="IPR041931">
    <property type="entry name" value="DNA_pol3_alpha_thumb_dom"/>
</dbReference>
<dbReference type="SUPFAM" id="SSF89550">
    <property type="entry name" value="PHP domain-like"/>
    <property type="match status" value="1"/>
</dbReference>
<dbReference type="InterPro" id="IPR004805">
    <property type="entry name" value="DnaE2/DnaE/PolC"/>
</dbReference>
<dbReference type="NCBIfam" id="NF004225">
    <property type="entry name" value="PRK05672.1"/>
    <property type="match status" value="1"/>
</dbReference>
<dbReference type="HAMAP" id="MF_01902">
    <property type="entry name" value="DNApol_error_prone"/>
    <property type="match status" value="1"/>
</dbReference>
<evidence type="ECO:0000256" key="8">
    <source>
        <dbReference type="ARBA" id="ARBA00022695"/>
    </source>
</evidence>
<keyword evidence="11" id="KW-0239">DNA-directed DNA polymerase</keyword>
<dbReference type="InterPro" id="IPR004365">
    <property type="entry name" value="NA-bd_OB_tRNA"/>
</dbReference>
<evidence type="ECO:0000256" key="4">
    <source>
        <dbReference type="ARBA" id="ARBA00017273"/>
    </source>
</evidence>
<dbReference type="SMART" id="SM00481">
    <property type="entry name" value="POLIIIAc"/>
    <property type="match status" value="1"/>
</dbReference>
<dbReference type="InterPro" id="IPR016195">
    <property type="entry name" value="Pol/histidinol_Pase-like"/>
</dbReference>
<dbReference type="GO" id="GO:0006260">
    <property type="term" value="P:DNA replication"/>
    <property type="evidence" value="ECO:0007669"/>
    <property type="project" value="UniProtKB-KW"/>
</dbReference>
<evidence type="ECO:0000256" key="13">
    <source>
        <dbReference type="ARBA" id="ARBA00049244"/>
    </source>
</evidence>
<proteinExistence type="inferred from homology"/>
<dbReference type="EC" id="2.7.7.7" evidence="3"/>
<comment type="similarity">
    <text evidence="2">Belongs to the DNA polymerase type-C family. DnaE2 subfamily.</text>
</comment>
<dbReference type="PANTHER" id="PTHR32294:SF4">
    <property type="entry name" value="ERROR-PRONE DNA POLYMERASE"/>
    <property type="match status" value="1"/>
</dbReference>
<dbReference type="AlphaFoldDB" id="A0A381R3S4"/>
<comment type="catalytic activity">
    <reaction evidence="13">
        <text>DNA(n) + a 2'-deoxyribonucleoside 5'-triphosphate = DNA(n+1) + diphosphate</text>
        <dbReference type="Rhea" id="RHEA:22508"/>
        <dbReference type="Rhea" id="RHEA-COMP:17339"/>
        <dbReference type="Rhea" id="RHEA-COMP:17340"/>
        <dbReference type="ChEBI" id="CHEBI:33019"/>
        <dbReference type="ChEBI" id="CHEBI:61560"/>
        <dbReference type="ChEBI" id="CHEBI:173112"/>
        <dbReference type="EC" id="2.7.7.7"/>
    </reaction>
</comment>
<evidence type="ECO:0000256" key="9">
    <source>
        <dbReference type="ARBA" id="ARBA00022705"/>
    </source>
</evidence>
<name>A0A381R3S4_9ZZZZ</name>
<evidence type="ECO:0000256" key="5">
    <source>
        <dbReference type="ARBA" id="ARBA00019114"/>
    </source>
</evidence>
<comment type="subcellular location">
    <subcellularLocation>
        <location evidence="1">Cytoplasm</location>
    </subcellularLocation>
</comment>
<keyword evidence="10" id="KW-0227">DNA damage</keyword>
<dbReference type="Gene3D" id="3.20.20.140">
    <property type="entry name" value="Metal-dependent hydrolases"/>
    <property type="match status" value="1"/>
</dbReference>
<accession>A0A381R3S4</accession>
<dbReference type="InterPro" id="IPR040982">
    <property type="entry name" value="DNA_pol3_finger"/>
</dbReference>